<dbReference type="Proteomes" id="UP000295543">
    <property type="component" value="Unassembled WGS sequence"/>
</dbReference>
<dbReference type="AlphaFoldDB" id="A0A4R5UC06"/>
<dbReference type="EMBL" id="SMTG01000002">
    <property type="protein sequence ID" value="TDK32713.1"/>
    <property type="molecule type" value="Genomic_DNA"/>
</dbReference>
<sequence>MTAIRAVLRWNHSHDRPDLEVRVISTRGRHAACPMPPTSARGGTAAPGPQGNTMQFARALLFIAAVAALPVHAQSVSPAWDAYRAGQQSDKAAPVAQTEEDVVLTEATAAQPAALPVVDTAARAAPAAQSVYDASDDAAPRGAFFVAAQAGQAWIVDDLRQDARAISAGYRWQAGPVVQVGIEGVAGRIDGTTDRGYRLADTDYASLGANARFQFGQGPMFAMARLGYWRADAGNDDTVDGAYAGFGLGVDFNRHVNLTLAYTLHAYASSYCYSSRWSTSCGTEVNRADLVTLGLEARF</sequence>
<reference evidence="2 3" key="1">
    <citation type="submission" date="2019-03" db="EMBL/GenBank/DDBJ databases">
        <title>Luteimonas zhaokaii sp.nov., isolated from the rectal contents of Plateau pika in Yushu, Qinghai Province, China.</title>
        <authorList>
            <person name="Zhang G."/>
        </authorList>
    </citation>
    <scope>NUCLEOTIDE SEQUENCE [LARGE SCALE GENOMIC DNA]</scope>
    <source>
        <strain evidence="2 3">THG-MD21</strain>
    </source>
</reference>
<organism evidence="2 3">
    <name type="scientific">Luteimonas terrae</name>
    <dbReference type="NCBI Taxonomy" id="1530191"/>
    <lineage>
        <taxon>Bacteria</taxon>
        <taxon>Pseudomonadati</taxon>
        <taxon>Pseudomonadota</taxon>
        <taxon>Gammaproteobacteria</taxon>
        <taxon>Lysobacterales</taxon>
        <taxon>Lysobacteraceae</taxon>
        <taxon>Luteimonas</taxon>
    </lineage>
</organism>
<evidence type="ECO:0000256" key="1">
    <source>
        <dbReference type="SAM" id="MobiDB-lite"/>
    </source>
</evidence>
<dbReference type="OrthoDB" id="6025207at2"/>
<comment type="caution">
    <text evidence="2">The sequence shown here is derived from an EMBL/GenBank/DDBJ whole genome shotgun (WGS) entry which is preliminary data.</text>
</comment>
<evidence type="ECO:0008006" key="4">
    <source>
        <dbReference type="Google" id="ProtNLM"/>
    </source>
</evidence>
<evidence type="ECO:0000313" key="2">
    <source>
        <dbReference type="EMBL" id="TDK32713.1"/>
    </source>
</evidence>
<gene>
    <name evidence="2" type="ORF">E2F49_01170</name>
</gene>
<keyword evidence="3" id="KW-1185">Reference proteome</keyword>
<dbReference type="RefSeq" id="WP_133392272.1">
    <property type="nucleotide sequence ID" value="NZ_SMTG01000002.1"/>
</dbReference>
<feature type="region of interest" description="Disordered" evidence="1">
    <location>
        <begin position="30"/>
        <end position="50"/>
    </location>
</feature>
<dbReference type="SUPFAM" id="SSF56925">
    <property type="entry name" value="OMPA-like"/>
    <property type="match status" value="1"/>
</dbReference>
<protein>
    <recommendedName>
        <fullName evidence="4">Porin family protein</fullName>
    </recommendedName>
</protein>
<accession>A0A4R5UC06</accession>
<dbReference type="InterPro" id="IPR011250">
    <property type="entry name" value="OMP/PagP_B-barrel"/>
</dbReference>
<proteinExistence type="predicted"/>
<evidence type="ECO:0000313" key="3">
    <source>
        <dbReference type="Proteomes" id="UP000295543"/>
    </source>
</evidence>
<dbReference type="Gene3D" id="2.40.160.20">
    <property type="match status" value="1"/>
</dbReference>
<name>A0A4R5UC06_9GAMM</name>